<accession>A0A1K1RYY0</accession>
<dbReference type="Proteomes" id="UP000182248">
    <property type="component" value="Unassembled WGS sequence"/>
</dbReference>
<gene>
    <name evidence="2" type="ORF">SAMN02927921_04208</name>
</gene>
<reference evidence="2 3" key="1">
    <citation type="submission" date="2016-11" db="EMBL/GenBank/DDBJ databases">
        <authorList>
            <person name="Jaros S."/>
            <person name="Januszkiewicz K."/>
            <person name="Wedrychowicz H."/>
        </authorList>
    </citation>
    <scope>NUCLEOTIDE SEQUENCE [LARGE SCALE GENOMIC DNA]</scope>
    <source>
        <strain evidence="2 3">CGMCC 1.12145</strain>
    </source>
</reference>
<dbReference type="EMBL" id="FPJE01000043">
    <property type="protein sequence ID" value="SFW77254.1"/>
    <property type="molecule type" value="Genomic_DNA"/>
</dbReference>
<protein>
    <submittedName>
        <fullName evidence="2">Uncharacterized membrane protein</fullName>
    </submittedName>
</protein>
<proteinExistence type="predicted"/>
<evidence type="ECO:0000313" key="2">
    <source>
        <dbReference type="EMBL" id="SFW77254.1"/>
    </source>
</evidence>
<keyword evidence="1" id="KW-0812">Transmembrane</keyword>
<feature type="transmembrane region" description="Helical" evidence="1">
    <location>
        <begin position="148"/>
        <end position="168"/>
    </location>
</feature>
<dbReference type="InterPro" id="IPR018723">
    <property type="entry name" value="DUF2254_membrane"/>
</dbReference>
<keyword evidence="1" id="KW-1133">Transmembrane helix</keyword>
<evidence type="ECO:0000313" key="3">
    <source>
        <dbReference type="Proteomes" id="UP000182248"/>
    </source>
</evidence>
<organism evidence="2 3">
    <name type="scientific">Sinomicrobium oceani</name>
    <dbReference type="NCBI Taxonomy" id="1150368"/>
    <lineage>
        <taxon>Bacteria</taxon>
        <taxon>Pseudomonadati</taxon>
        <taxon>Bacteroidota</taxon>
        <taxon>Flavobacteriia</taxon>
        <taxon>Flavobacteriales</taxon>
        <taxon>Flavobacteriaceae</taxon>
        <taxon>Sinomicrobium</taxon>
    </lineage>
</organism>
<sequence>MAVTAILEQLHLKRIWRKLTHSIGFIPVIMGLCGVLTAYLLGFLEDWGISRFLNENFESVLIRSAGTATSVMTYLAGGIISIMVFSFSMVMLLLNQASSNFSPRVLPGLISVKKHQYIIGNFLFSLLFITFVAVKIKPNDDTYELPGFSMLVGIVLTVNCLFSFIYFIDSISKAIQIDNILKNIRRLVIQSIKSDSAMRSDHGSFETGPDWKVYASEEFGYYKGINQEAMLNLSKEHHFQIAFLAYQGKYISPGEALFSCSQALEKEVIASVRHNIYINLDPEDVMENYVYGFKQVAEVGVRAMSPGVNDPATAMTTIDYLSEFFCLILPLNTLKFLEKDDYVGVSLHVISFGELLSELMMEYRMYCKGDVIVSQKLVLMLQQISKHPDCTKTHTAILKEELEKLLFDVEKSIENPKDLESIRGIIRLGIH</sequence>
<dbReference type="OrthoDB" id="2955631at2"/>
<dbReference type="RefSeq" id="WP_083565028.1">
    <property type="nucleotide sequence ID" value="NZ_FPJE01000043.1"/>
</dbReference>
<keyword evidence="1" id="KW-0472">Membrane</keyword>
<feature type="transmembrane region" description="Helical" evidence="1">
    <location>
        <begin position="23"/>
        <end position="44"/>
    </location>
</feature>
<dbReference type="AlphaFoldDB" id="A0A1K1RYY0"/>
<dbReference type="Pfam" id="PF10011">
    <property type="entry name" value="DUF2254"/>
    <property type="match status" value="1"/>
</dbReference>
<feature type="transmembrane region" description="Helical" evidence="1">
    <location>
        <begin position="115"/>
        <end position="136"/>
    </location>
</feature>
<feature type="transmembrane region" description="Helical" evidence="1">
    <location>
        <begin position="71"/>
        <end position="94"/>
    </location>
</feature>
<keyword evidence="3" id="KW-1185">Reference proteome</keyword>
<evidence type="ECO:0000256" key="1">
    <source>
        <dbReference type="SAM" id="Phobius"/>
    </source>
</evidence>
<name>A0A1K1RYY0_9FLAO</name>
<dbReference type="STRING" id="1150368.SAMN02927921_04208"/>